<dbReference type="AlphaFoldDB" id="A0A4W5MAN6"/>
<dbReference type="PANTHER" id="PTHR10824:SF17">
    <property type="entry name" value="ACYL-COENZYME A THIOESTERASE 6"/>
    <property type="match status" value="1"/>
</dbReference>
<dbReference type="InterPro" id="IPR042490">
    <property type="entry name" value="Thio_Ohase/BAAT_N"/>
</dbReference>
<dbReference type="GO" id="GO:0006637">
    <property type="term" value="P:acyl-CoA metabolic process"/>
    <property type="evidence" value="ECO:0007669"/>
    <property type="project" value="TreeGrafter"/>
</dbReference>
<dbReference type="PANTHER" id="PTHR10824">
    <property type="entry name" value="ACYL-COENZYME A THIOESTERASE-RELATED"/>
    <property type="match status" value="1"/>
</dbReference>
<dbReference type="Gene3D" id="2.60.40.2240">
    <property type="entry name" value="Acyl-CoA thioester hydrolase/BAAT N-terminal domain"/>
    <property type="match status" value="1"/>
</dbReference>
<sequence length="220" mass="24267">WIPISSCQLLPCCLLDEPARVQIDGLSSHQKFELRSKLRDDKRVIFRASALYEADATGQVDLCRSPSLGGSYRGVEPMGLFRAMAPETPHSKLVIRDVLTPILVDIEVFSTEGQGAVLGRVTTDRALLGEGVLRTPVSGEQFRGTLFTPPGKVFLGSLKEIYIETKKTPVPCQIYRVDILHLEGCVWSLTAGKGYRALQRGLNTLDREPIKCRLAVCIVT</sequence>
<dbReference type="Proteomes" id="UP000314982">
    <property type="component" value="Unassembled WGS sequence"/>
</dbReference>
<dbReference type="GO" id="GO:0006631">
    <property type="term" value="P:fatty acid metabolic process"/>
    <property type="evidence" value="ECO:0007669"/>
    <property type="project" value="TreeGrafter"/>
</dbReference>
<accession>A0A4W5MAN6</accession>
<evidence type="ECO:0000259" key="1">
    <source>
        <dbReference type="Pfam" id="PF04775"/>
    </source>
</evidence>
<evidence type="ECO:0000313" key="3">
    <source>
        <dbReference type="Proteomes" id="UP000314982"/>
    </source>
</evidence>
<reference evidence="2" key="3">
    <citation type="submission" date="2025-09" db="UniProtKB">
        <authorList>
            <consortium name="Ensembl"/>
        </authorList>
    </citation>
    <scope>IDENTIFICATION</scope>
</reference>
<name>A0A4W5MAN6_9TELE</name>
<reference evidence="2" key="2">
    <citation type="submission" date="2025-08" db="UniProtKB">
        <authorList>
            <consortium name="Ensembl"/>
        </authorList>
    </citation>
    <scope>IDENTIFICATION</scope>
</reference>
<reference evidence="3" key="1">
    <citation type="submission" date="2018-06" db="EMBL/GenBank/DDBJ databases">
        <title>Genome assembly of Danube salmon.</title>
        <authorList>
            <person name="Macqueen D.J."/>
            <person name="Gundappa M.K."/>
        </authorList>
    </citation>
    <scope>NUCLEOTIDE SEQUENCE [LARGE SCALE GENOMIC DNA]</scope>
</reference>
<organism evidence="2 3">
    <name type="scientific">Hucho hucho</name>
    <name type="common">huchen</name>
    <dbReference type="NCBI Taxonomy" id="62062"/>
    <lineage>
        <taxon>Eukaryota</taxon>
        <taxon>Metazoa</taxon>
        <taxon>Chordata</taxon>
        <taxon>Craniata</taxon>
        <taxon>Vertebrata</taxon>
        <taxon>Euteleostomi</taxon>
        <taxon>Actinopterygii</taxon>
        <taxon>Neopterygii</taxon>
        <taxon>Teleostei</taxon>
        <taxon>Protacanthopterygii</taxon>
        <taxon>Salmoniformes</taxon>
        <taxon>Salmonidae</taxon>
        <taxon>Salmoninae</taxon>
        <taxon>Hucho</taxon>
    </lineage>
</organism>
<protein>
    <recommendedName>
        <fullName evidence="1">Acyl-CoA thioester hydrolase/bile acid-CoA amino acid N-acetyltransferase domain-containing protein</fullName>
    </recommendedName>
</protein>
<feature type="domain" description="Acyl-CoA thioester hydrolase/bile acid-CoA amino acid N-acetyltransferase" evidence="1">
    <location>
        <begin position="16"/>
        <end position="138"/>
    </location>
</feature>
<dbReference type="Ensembl" id="ENSHHUT00000037222.1">
    <property type="protein sequence ID" value="ENSHHUP00000035786.1"/>
    <property type="gene ID" value="ENSHHUG00000022517.1"/>
</dbReference>
<keyword evidence="3" id="KW-1185">Reference proteome</keyword>
<dbReference type="GeneTree" id="ENSGT01010000222336"/>
<dbReference type="STRING" id="62062.ENSHHUP00000035786"/>
<proteinExistence type="predicted"/>
<dbReference type="InterPro" id="IPR006862">
    <property type="entry name" value="Thio_Ohase/aa_AcTrfase"/>
</dbReference>
<dbReference type="GO" id="GO:0047617">
    <property type="term" value="F:fatty acyl-CoA hydrolase activity"/>
    <property type="evidence" value="ECO:0007669"/>
    <property type="project" value="TreeGrafter"/>
</dbReference>
<evidence type="ECO:0000313" key="2">
    <source>
        <dbReference type="Ensembl" id="ENSHHUP00000035786.1"/>
    </source>
</evidence>
<dbReference type="Pfam" id="PF04775">
    <property type="entry name" value="Bile_Hydr_Trans"/>
    <property type="match status" value="1"/>
</dbReference>